<gene>
    <name evidence="5" type="ORF">ALC57_01554</name>
    <name evidence="6" type="ORF">ALC57_01556</name>
    <name evidence="4" type="ORF">ALC57_09886</name>
    <name evidence="3" type="ORF">ALC57_10775</name>
    <name evidence="2" type="ORF">ALC57_10873</name>
</gene>
<evidence type="ECO:0000313" key="5">
    <source>
        <dbReference type="EMBL" id="KYN29016.1"/>
    </source>
</evidence>
<dbReference type="Gene3D" id="3.40.50.300">
    <property type="entry name" value="P-loop containing nucleotide triphosphate hydrolases"/>
    <property type="match status" value="1"/>
</dbReference>
<keyword evidence="7" id="KW-1185">Reference proteome</keyword>
<dbReference type="EMBL" id="KQ980295">
    <property type="protein sequence ID" value="KYN16894.1"/>
    <property type="molecule type" value="Genomic_DNA"/>
</dbReference>
<dbReference type="PANTHER" id="PTHR37162:SF1">
    <property type="entry name" value="BED-TYPE DOMAIN-CONTAINING PROTEIN"/>
    <property type="match status" value="1"/>
</dbReference>
<evidence type="ECO:0000313" key="6">
    <source>
        <dbReference type="EMBL" id="KYN29018.1"/>
    </source>
</evidence>
<reference evidence="4 7" key="1">
    <citation type="submission" date="2015-09" db="EMBL/GenBank/DDBJ databases">
        <title>Trachymyrmex cornetzi WGS genome.</title>
        <authorList>
            <person name="Nygaard S."/>
            <person name="Hu H."/>
            <person name="Boomsma J."/>
            <person name="Zhang G."/>
        </authorList>
    </citation>
    <scope>NUCLEOTIDE SEQUENCE [LARGE SCALE GENOMIC DNA]</scope>
    <source>
        <strain evidence="4">Tcor2-1</strain>
        <tissue evidence="4">Whole body</tissue>
    </source>
</reference>
<dbReference type="EMBL" id="KQ980284">
    <property type="protein sequence ID" value="KYN16952.1"/>
    <property type="molecule type" value="Genomic_DNA"/>
</dbReference>
<dbReference type="InterPro" id="IPR027417">
    <property type="entry name" value="P-loop_NTPase"/>
</dbReference>
<evidence type="ECO:0000313" key="4">
    <source>
        <dbReference type="EMBL" id="KYN17810.1"/>
    </source>
</evidence>
<dbReference type="GO" id="GO:0046983">
    <property type="term" value="F:protein dimerization activity"/>
    <property type="evidence" value="ECO:0007669"/>
    <property type="project" value="InterPro"/>
</dbReference>
<dbReference type="AlphaFoldDB" id="A0A151J564"/>
<dbReference type="SUPFAM" id="SSF53098">
    <property type="entry name" value="Ribonuclease H-like"/>
    <property type="match status" value="1"/>
</dbReference>
<dbReference type="PANTHER" id="PTHR37162">
    <property type="entry name" value="HAT FAMILY DIMERISATION DOMAINCONTAINING PROTEIN-RELATED"/>
    <property type="match status" value="1"/>
</dbReference>
<feature type="domain" description="HAT C-terminal dimerisation" evidence="1">
    <location>
        <begin position="550"/>
        <end position="618"/>
    </location>
</feature>
<dbReference type="EMBL" id="KQ978726">
    <property type="protein sequence ID" value="KYN29018.1"/>
    <property type="molecule type" value="Genomic_DNA"/>
</dbReference>
<sequence length="668" mass="77698">MPQTTNQKQYIQKYVKTWENEIEFKGWLKPCIGDNTKARCAFCNIDILAHRKSLKTHSCTKKHIQNAKNDKECLQLHKIENFTTPHINDRRKIAELKIAAFIAEHCSINAIDDLGKIIKDLDATSHVLTNIKIHRTKCTGLIVNVISPCLFKEMLDDLGESYYSLIIDESTAIDNTKVLCTMIRFFSLTLKKIRTTFYKLIQLESGTAESITNLLINHLQNDGLNIKHLIGIGVDGTNSMVGKNDSVASRLKRIIPHLVVIKCVCHSLHLTAEKSCDVLPRNLDYLVKKSHTWFSHSTKRIIEYRKIYETINQNMPKKIAKLSGTRWLARIEAIKTIIDQWDELKLHFEMAKNSNRCSEGYVAEELYNMYKNDENKIYLIFLRDALKDITNINKLFQSNEIEPLKLFKDLNHLLYLILQKIVVPSQLEKVKHQDLTNYNFQDYLMFVDCVDYGYYFNEFSSKINPQNLKDIKERCKAFYIELVKQLQKRIPENLQILEKLSYFTSENAMNKSRNDIIDIVVSFKEICLDIESTVKEWNSLHRFEVNTNNSEDYWAKVNNETDAAGEKRFGHVSKLVLALLCLPFSNAEVERAFSIMNIIKDKLRNRLIIRTLDAILRVRFLLPNTCRDFQPSRQMLQKFVSETVYGGQIDNEALDALDYFDMIEKFTA</sequence>
<dbReference type="InterPro" id="IPR012337">
    <property type="entry name" value="RNaseH-like_sf"/>
</dbReference>
<evidence type="ECO:0000313" key="7">
    <source>
        <dbReference type="Proteomes" id="UP000078492"/>
    </source>
</evidence>
<protein>
    <recommendedName>
        <fullName evidence="1">HAT C-terminal dimerisation domain-containing protein</fullName>
    </recommendedName>
</protein>
<accession>A0A151J564</accession>
<dbReference type="Proteomes" id="UP000078492">
    <property type="component" value="Unassembled WGS sequence"/>
</dbReference>
<dbReference type="EMBL" id="KQ980079">
    <property type="protein sequence ID" value="KYN17810.1"/>
    <property type="molecule type" value="Genomic_DNA"/>
</dbReference>
<dbReference type="Pfam" id="PF05699">
    <property type="entry name" value="Dimer_Tnp_hAT"/>
    <property type="match status" value="1"/>
</dbReference>
<evidence type="ECO:0000313" key="2">
    <source>
        <dbReference type="EMBL" id="KYN16894.1"/>
    </source>
</evidence>
<name>A0A151J564_9HYME</name>
<dbReference type="EMBL" id="KQ978726">
    <property type="protein sequence ID" value="KYN29016.1"/>
    <property type="molecule type" value="Genomic_DNA"/>
</dbReference>
<proteinExistence type="predicted"/>
<evidence type="ECO:0000313" key="3">
    <source>
        <dbReference type="EMBL" id="KYN16952.1"/>
    </source>
</evidence>
<dbReference type="InterPro" id="IPR008906">
    <property type="entry name" value="HATC_C_dom"/>
</dbReference>
<evidence type="ECO:0000259" key="1">
    <source>
        <dbReference type="Pfam" id="PF05699"/>
    </source>
</evidence>
<organism evidence="4 7">
    <name type="scientific">Trachymyrmex cornetzi</name>
    <dbReference type="NCBI Taxonomy" id="471704"/>
    <lineage>
        <taxon>Eukaryota</taxon>
        <taxon>Metazoa</taxon>
        <taxon>Ecdysozoa</taxon>
        <taxon>Arthropoda</taxon>
        <taxon>Hexapoda</taxon>
        <taxon>Insecta</taxon>
        <taxon>Pterygota</taxon>
        <taxon>Neoptera</taxon>
        <taxon>Endopterygota</taxon>
        <taxon>Hymenoptera</taxon>
        <taxon>Apocrita</taxon>
        <taxon>Aculeata</taxon>
        <taxon>Formicoidea</taxon>
        <taxon>Formicidae</taxon>
        <taxon>Myrmicinae</taxon>
        <taxon>Trachymyrmex</taxon>
    </lineage>
</organism>
<dbReference type="STRING" id="471704.A0A151J564"/>